<dbReference type="GO" id="GO:0006493">
    <property type="term" value="P:protein O-linked glycosylation"/>
    <property type="evidence" value="ECO:0007669"/>
    <property type="project" value="InterPro"/>
</dbReference>
<dbReference type="PANTHER" id="PTHR44366:SF1">
    <property type="entry name" value="UDP-N-ACETYLGLUCOSAMINE--PEPTIDE N-ACETYLGLUCOSAMINYLTRANSFERASE 110 KDA SUBUNIT"/>
    <property type="match status" value="1"/>
</dbReference>
<keyword evidence="3" id="KW-0489">Methyltransferase</keyword>
<keyword evidence="4" id="KW-1185">Reference proteome</keyword>
<dbReference type="PANTHER" id="PTHR44366">
    <property type="entry name" value="UDP-N-ACETYLGLUCOSAMINE--PEPTIDE N-ACETYLGLUCOSAMINYLTRANSFERASE 110 KDA SUBUNIT"/>
    <property type="match status" value="1"/>
</dbReference>
<dbReference type="InterPro" id="IPR037919">
    <property type="entry name" value="OGT"/>
</dbReference>
<gene>
    <name evidence="3" type="ORF">M0638_01405</name>
</gene>
<keyword evidence="1" id="KW-0802">TPR repeat</keyword>
<sequence>MSDLLRDATARHAAGDLDGAERLYRRVLRQQPREANALNLLGVVARQRGQPEAALAPIRQALALRPDSAVFNANLGAALAECGRLPEAVAALRHALATRPDDAVTLRNLGQALCALGQAVDALAPLRRAVALAPDAAEAWLALAHAWRDAGEAAEAAGAAEAALRCAGIAPPLAAQARFLLAALGGPQAVPDRAPADYVRDLFDGFAPRFEAELTGPLGYRTPALLAALLERSGLAQDRARTVLDLGCGTGLSGAALAGFAGRLEGLDLSPRMLAQARRRGLYDALHEADLLEWLPVHPAAFDLVAAADVLNYLGDLGPALRAMATALVPGGIAAFSVEAGEEAPYALGEALRFRHDPGHVEALAAATGFVVLAREAAVLRREKGRDVAGALFVLRR</sequence>
<dbReference type="GO" id="GO:0097363">
    <property type="term" value="F:protein O-acetylglucosaminyltransferase activity"/>
    <property type="evidence" value="ECO:0007669"/>
    <property type="project" value="TreeGrafter"/>
</dbReference>
<evidence type="ECO:0000256" key="1">
    <source>
        <dbReference type="PROSITE-ProRule" id="PRU00339"/>
    </source>
</evidence>
<feature type="repeat" description="TPR" evidence="1">
    <location>
        <begin position="35"/>
        <end position="68"/>
    </location>
</feature>
<dbReference type="Proteomes" id="UP001139516">
    <property type="component" value="Unassembled WGS sequence"/>
</dbReference>
<proteinExistence type="predicted"/>
<dbReference type="Pfam" id="PF13432">
    <property type="entry name" value="TPR_16"/>
    <property type="match status" value="1"/>
</dbReference>
<feature type="domain" description="Methyltransferase type 11" evidence="2">
    <location>
        <begin position="244"/>
        <end position="336"/>
    </location>
</feature>
<comment type="caution">
    <text evidence="3">The sequence shown here is derived from an EMBL/GenBank/DDBJ whole genome shotgun (WGS) entry which is preliminary data.</text>
</comment>
<dbReference type="RefSeq" id="WP_248665161.1">
    <property type="nucleotide sequence ID" value="NZ_JALPRX010000006.1"/>
</dbReference>
<dbReference type="PROSITE" id="PS50005">
    <property type="entry name" value="TPR"/>
    <property type="match status" value="2"/>
</dbReference>
<protein>
    <submittedName>
        <fullName evidence="3">Methyltransferase domain-containing protein</fullName>
    </submittedName>
</protein>
<dbReference type="InterPro" id="IPR011990">
    <property type="entry name" value="TPR-like_helical_dom_sf"/>
</dbReference>
<dbReference type="Pfam" id="PF13424">
    <property type="entry name" value="TPR_12"/>
    <property type="match status" value="1"/>
</dbReference>
<dbReference type="Gene3D" id="1.25.40.10">
    <property type="entry name" value="Tetratricopeptide repeat domain"/>
    <property type="match status" value="2"/>
</dbReference>
<dbReference type="EMBL" id="JALPRX010000006">
    <property type="protein sequence ID" value="MCK8783037.1"/>
    <property type="molecule type" value="Genomic_DNA"/>
</dbReference>
<accession>A0A9X1Y4K4</accession>
<evidence type="ECO:0000313" key="3">
    <source>
        <dbReference type="EMBL" id="MCK8783037.1"/>
    </source>
</evidence>
<dbReference type="Gene3D" id="3.40.50.150">
    <property type="entry name" value="Vaccinia Virus protein VP39"/>
    <property type="match status" value="1"/>
</dbReference>
<dbReference type="SMART" id="SM00028">
    <property type="entry name" value="TPR"/>
    <property type="match status" value="5"/>
</dbReference>
<reference evidence="3" key="1">
    <citation type="submission" date="2022-04" db="EMBL/GenBank/DDBJ databases">
        <title>Roseomonas acroporae sp. nov., isolated from coral Acropora digitifera.</title>
        <authorList>
            <person name="Sun H."/>
        </authorList>
    </citation>
    <scope>NUCLEOTIDE SEQUENCE</scope>
    <source>
        <strain evidence="3">NAR14</strain>
    </source>
</reference>
<dbReference type="SUPFAM" id="SSF53335">
    <property type="entry name" value="S-adenosyl-L-methionine-dependent methyltransferases"/>
    <property type="match status" value="1"/>
</dbReference>
<evidence type="ECO:0000259" key="2">
    <source>
        <dbReference type="Pfam" id="PF08241"/>
    </source>
</evidence>
<dbReference type="InterPro" id="IPR029063">
    <property type="entry name" value="SAM-dependent_MTases_sf"/>
</dbReference>
<evidence type="ECO:0000313" key="4">
    <source>
        <dbReference type="Proteomes" id="UP001139516"/>
    </source>
</evidence>
<name>A0A9X1Y4K4_9PROT</name>
<keyword evidence="3" id="KW-0808">Transferase</keyword>
<dbReference type="Pfam" id="PF08241">
    <property type="entry name" value="Methyltransf_11"/>
    <property type="match status" value="1"/>
</dbReference>
<dbReference type="GO" id="GO:0008757">
    <property type="term" value="F:S-adenosylmethionine-dependent methyltransferase activity"/>
    <property type="evidence" value="ECO:0007669"/>
    <property type="project" value="InterPro"/>
</dbReference>
<dbReference type="SUPFAM" id="SSF48452">
    <property type="entry name" value="TPR-like"/>
    <property type="match status" value="1"/>
</dbReference>
<organism evidence="3 4">
    <name type="scientific">Roseomonas acroporae</name>
    <dbReference type="NCBI Taxonomy" id="2937791"/>
    <lineage>
        <taxon>Bacteria</taxon>
        <taxon>Pseudomonadati</taxon>
        <taxon>Pseudomonadota</taxon>
        <taxon>Alphaproteobacteria</taxon>
        <taxon>Acetobacterales</taxon>
        <taxon>Roseomonadaceae</taxon>
        <taxon>Roseomonas</taxon>
    </lineage>
</organism>
<feature type="repeat" description="TPR" evidence="1">
    <location>
        <begin position="103"/>
        <end position="136"/>
    </location>
</feature>
<dbReference type="CDD" id="cd02440">
    <property type="entry name" value="AdoMet_MTases"/>
    <property type="match status" value="1"/>
</dbReference>
<dbReference type="InterPro" id="IPR013216">
    <property type="entry name" value="Methyltransf_11"/>
</dbReference>
<dbReference type="AlphaFoldDB" id="A0A9X1Y4K4"/>
<dbReference type="GO" id="GO:0032259">
    <property type="term" value="P:methylation"/>
    <property type="evidence" value="ECO:0007669"/>
    <property type="project" value="UniProtKB-KW"/>
</dbReference>
<dbReference type="InterPro" id="IPR019734">
    <property type="entry name" value="TPR_rpt"/>
</dbReference>